<dbReference type="AlphaFoldDB" id="A0A919PYU0"/>
<organism evidence="2 3">
    <name type="scientific">Dactylosporangium siamense</name>
    <dbReference type="NCBI Taxonomy" id="685454"/>
    <lineage>
        <taxon>Bacteria</taxon>
        <taxon>Bacillati</taxon>
        <taxon>Actinomycetota</taxon>
        <taxon>Actinomycetes</taxon>
        <taxon>Micromonosporales</taxon>
        <taxon>Micromonosporaceae</taxon>
        <taxon>Dactylosporangium</taxon>
    </lineage>
</organism>
<protein>
    <submittedName>
        <fullName evidence="2">Uncharacterized protein</fullName>
    </submittedName>
</protein>
<feature type="compositionally biased region" description="Basic and acidic residues" evidence="1">
    <location>
        <begin position="100"/>
        <end position="111"/>
    </location>
</feature>
<evidence type="ECO:0000313" key="2">
    <source>
        <dbReference type="EMBL" id="GIG52912.1"/>
    </source>
</evidence>
<accession>A0A919PYU0</accession>
<evidence type="ECO:0000313" key="3">
    <source>
        <dbReference type="Proteomes" id="UP000660611"/>
    </source>
</evidence>
<feature type="region of interest" description="Disordered" evidence="1">
    <location>
        <begin position="1"/>
        <end position="28"/>
    </location>
</feature>
<reference evidence="2" key="1">
    <citation type="submission" date="2021-01" db="EMBL/GenBank/DDBJ databases">
        <title>Whole genome shotgun sequence of Dactylosporangium siamense NBRC 106093.</title>
        <authorList>
            <person name="Komaki H."/>
            <person name="Tamura T."/>
        </authorList>
    </citation>
    <scope>NUCLEOTIDE SEQUENCE</scope>
    <source>
        <strain evidence="2">NBRC 106093</strain>
    </source>
</reference>
<dbReference type="RefSeq" id="WP_203854516.1">
    <property type="nucleotide sequence ID" value="NZ_BAAAVW010000030.1"/>
</dbReference>
<dbReference type="EMBL" id="BONQ01000201">
    <property type="protein sequence ID" value="GIG52912.1"/>
    <property type="molecule type" value="Genomic_DNA"/>
</dbReference>
<keyword evidence="3" id="KW-1185">Reference proteome</keyword>
<sequence length="131" mass="14295">MSPDEPAQPEPASSKDGGADTDDSGRWASEVWQHAIDDTDIVVGGVVHDGNRWESDGEGGVRPRLSGDDWLARERDEADAEQRLYELREAADADFYGSEDLGRDEWAEHPARPAPAAAGINLTHLTGRESR</sequence>
<feature type="region of interest" description="Disordered" evidence="1">
    <location>
        <begin position="94"/>
        <end position="131"/>
    </location>
</feature>
<evidence type="ECO:0000256" key="1">
    <source>
        <dbReference type="SAM" id="MobiDB-lite"/>
    </source>
</evidence>
<proteinExistence type="predicted"/>
<dbReference type="Proteomes" id="UP000660611">
    <property type="component" value="Unassembled WGS sequence"/>
</dbReference>
<comment type="caution">
    <text evidence="2">The sequence shown here is derived from an EMBL/GenBank/DDBJ whole genome shotgun (WGS) entry which is preliminary data.</text>
</comment>
<gene>
    <name evidence="2" type="ORF">Dsi01nite_109530</name>
</gene>
<name>A0A919PYU0_9ACTN</name>